<organism evidence="2 3">
    <name type="scientific">Tothia fuscella</name>
    <dbReference type="NCBI Taxonomy" id="1048955"/>
    <lineage>
        <taxon>Eukaryota</taxon>
        <taxon>Fungi</taxon>
        <taxon>Dikarya</taxon>
        <taxon>Ascomycota</taxon>
        <taxon>Pezizomycotina</taxon>
        <taxon>Dothideomycetes</taxon>
        <taxon>Pleosporomycetidae</taxon>
        <taxon>Venturiales</taxon>
        <taxon>Cylindrosympodiaceae</taxon>
        <taxon>Tothia</taxon>
    </lineage>
</organism>
<feature type="region of interest" description="Disordered" evidence="1">
    <location>
        <begin position="155"/>
        <end position="189"/>
    </location>
</feature>
<name>A0A9P4NZY0_9PEZI</name>
<protein>
    <submittedName>
        <fullName evidence="2">Uncharacterized protein</fullName>
    </submittedName>
</protein>
<gene>
    <name evidence="2" type="ORF">EJ08DRAFT_626818</name>
</gene>
<sequence length="376" mass="41713">MIREESERPNPNVNGFSAALSCYPIASSLACHLDLNTLHNLSRACRQFRANLLQYRTQLIAQSLRCSKEGLETNVRLADGLRAASSAFRDNHYGKITSGKVGRCARDMVSECRRCNKIVCRNCTAKPPPGPELKRRHRRLCKTCVRTPLALLTTQTTPSSTEEMSTPSSSPSASPTRIYRLPTPSTEEGKQMRAFTASAFARDPCCCLDTVWLCQECGHTLKKKDDAYVGVWEWRSNYTTFLGGIGTGIGEGNEGEQCGRKERCLAAKMIEQESACDAETIRAEAEKAEKVAFEGTGRSWQGSSFDVQEMEGLGGVMKRKIKKLQLIGASVAVGDDGRDGKSKYLEREMQGKQRSWCAWCDRVVPSKKDRQDCVDV</sequence>
<reference evidence="2" key="1">
    <citation type="journal article" date="2020" name="Stud. Mycol.">
        <title>101 Dothideomycetes genomes: a test case for predicting lifestyles and emergence of pathogens.</title>
        <authorList>
            <person name="Haridas S."/>
            <person name="Albert R."/>
            <person name="Binder M."/>
            <person name="Bloem J."/>
            <person name="Labutti K."/>
            <person name="Salamov A."/>
            <person name="Andreopoulos B."/>
            <person name="Baker S."/>
            <person name="Barry K."/>
            <person name="Bills G."/>
            <person name="Bluhm B."/>
            <person name="Cannon C."/>
            <person name="Castanera R."/>
            <person name="Culley D."/>
            <person name="Daum C."/>
            <person name="Ezra D."/>
            <person name="Gonzalez J."/>
            <person name="Henrissat B."/>
            <person name="Kuo A."/>
            <person name="Liang C."/>
            <person name="Lipzen A."/>
            <person name="Lutzoni F."/>
            <person name="Magnuson J."/>
            <person name="Mondo S."/>
            <person name="Nolan M."/>
            <person name="Ohm R."/>
            <person name="Pangilinan J."/>
            <person name="Park H.-J."/>
            <person name="Ramirez L."/>
            <person name="Alfaro M."/>
            <person name="Sun H."/>
            <person name="Tritt A."/>
            <person name="Yoshinaga Y."/>
            <person name="Zwiers L.-H."/>
            <person name="Turgeon B."/>
            <person name="Goodwin S."/>
            <person name="Spatafora J."/>
            <person name="Crous P."/>
            <person name="Grigoriev I."/>
        </authorList>
    </citation>
    <scope>NUCLEOTIDE SEQUENCE</scope>
    <source>
        <strain evidence="2">CBS 130266</strain>
    </source>
</reference>
<accession>A0A9P4NZY0</accession>
<comment type="caution">
    <text evidence="2">The sequence shown here is derived from an EMBL/GenBank/DDBJ whole genome shotgun (WGS) entry which is preliminary data.</text>
</comment>
<dbReference type="Proteomes" id="UP000800235">
    <property type="component" value="Unassembled WGS sequence"/>
</dbReference>
<evidence type="ECO:0000256" key="1">
    <source>
        <dbReference type="SAM" id="MobiDB-lite"/>
    </source>
</evidence>
<dbReference type="InterPro" id="IPR011011">
    <property type="entry name" value="Znf_FYVE_PHD"/>
</dbReference>
<feature type="compositionally biased region" description="Low complexity" evidence="1">
    <location>
        <begin position="155"/>
        <end position="176"/>
    </location>
</feature>
<dbReference type="EMBL" id="MU007015">
    <property type="protein sequence ID" value="KAF2434727.1"/>
    <property type="molecule type" value="Genomic_DNA"/>
</dbReference>
<proteinExistence type="predicted"/>
<evidence type="ECO:0000313" key="3">
    <source>
        <dbReference type="Proteomes" id="UP000800235"/>
    </source>
</evidence>
<dbReference type="AlphaFoldDB" id="A0A9P4NZY0"/>
<dbReference type="OrthoDB" id="5288318at2759"/>
<dbReference type="PROSITE" id="PS51257">
    <property type="entry name" value="PROKAR_LIPOPROTEIN"/>
    <property type="match status" value="1"/>
</dbReference>
<dbReference type="CDD" id="cd00065">
    <property type="entry name" value="FYVE_like_SF"/>
    <property type="match status" value="1"/>
</dbReference>
<dbReference type="SUPFAM" id="SSF57903">
    <property type="entry name" value="FYVE/PHD zinc finger"/>
    <property type="match status" value="1"/>
</dbReference>
<keyword evidence="3" id="KW-1185">Reference proteome</keyword>
<evidence type="ECO:0000313" key="2">
    <source>
        <dbReference type="EMBL" id="KAF2434727.1"/>
    </source>
</evidence>